<dbReference type="PROSITE" id="PS50084">
    <property type="entry name" value="KH_TYPE_1"/>
    <property type="match status" value="1"/>
</dbReference>
<dbReference type="CDD" id="cd22431">
    <property type="entry name" value="KH-I_RNaseY"/>
    <property type="match status" value="1"/>
</dbReference>
<keyword evidence="3" id="KW-0378">Hydrolase</keyword>
<evidence type="ECO:0000259" key="7">
    <source>
        <dbReference type="PROSITE" id="PS51831"/>
    </source>
</evidence>
<dbReference type="Proteomes" id="UP000820818">
    <property type="component" value="Unassembled WGS sequence"/>
</dbReference>
<evidence type="ECO:0000256" key="2">
    <source>
        <dbReference type="ARBA" id="ARBA00022759"/>
    </source>
</evidence>
<dbReference type="NCBIfam" id="TIGR00277">
    <property type="entry name" value="HDIG"/>
    <property type="match status" value="1"/>
</dbReference>
<comment type="caution">
    <text evidence="8">The sequence shown here is derived from an EMBL/GenBank/DDBJ whole genome shotgun (WGS) entry which is preliminary data.</text>
</comment>
<dbReference type="InterPro" id="IPR003607">
    <property type="entry name" value="HD/PDEase_dom"/>
</dbReference>
<dbReference type="InterPro" id="IPR007838">
    <property type="entry name" value="Cell_div_ZapA-like"/>
</dbReference>
<dbReference type="SMART" id="SM00322">
    <property type="entry name" value="KH"/>
    <property type="match status" value="1"/>
</dbReference>
<feature type="coiled-coil region" evidence="6">
    <location>
        <begin position="118"/>
        <end position="160"/>
    </location>
</feature>
<dbReference type="GO" id="GO:0004519">
    <property type="term" value="F:endonuclease activity"/>
    <property type="evidence" value="ECO:0007669"/>
    <property type="project" value="UniProtKB-KW"/>
</dbReference>
<keyword evidence="2" id="KW-0255">Endonuclease</keyword>
<dbReference type="GO" id="GO:0003723">
    <property type="term" value="F:RNA binding"/>
    <property type="evidence" value="ECO:0007669"/>
    <property type="project" value="UniProtKB-UniRule"/>
</dbReference>
<dbReference type="Gene3D" id="3.30.1370.10">
    <property type="entry name" value="K Homology domain, type 1"/>
    <property type="match status" value="1"/>
</dbReference>
<dbReference type="GO" id="GO:0016787">
    <property type="term" value="F:hydrolase activity"/>
    <property type="evidence" value="ECO:0007669"/>
    <property type="project" value="UniProtKB-KW"/>
</dbReference>
<accession>A0AAD5PM79</accession>
<evidence type="ECO:0000256" key="4">
    <source>
        <dbReference type="ARBA" id="ARBA00022884"/>
    </source>
</evidence>
<evidence type="ECO:0000256" key="5">
    <source>
        <dbReference type="PROSITE-ProRule" id="PRU00117"/>
    </source>
</evidence>
<keyword evidence="4 5" id="KW-0694">RNA-binding</keyword>
<dbReference type="InterPro" id="IPR036612">
    <property type="entry name" value="KH_dom_type_1_sf"/>
</dbReference>
<dbReference type="GO" id="GO:0006402">
    <property type="term" value="P:mRNA catabolic process"/>
    <property type="evidence" value="ECO:0007669"/>
    <property type="project" value="InterPro"/>
</dbReference>
<evidence type="ECO:0000313" key="9">
    <source>
        <dbReference type="Proteomes" id="UP000820818"/>
    </source>
</evidence>
<dbReference type="NCBIfam" id="TIGR03319">
    <property type="entry name" value="RNase_Y"/>
    <property type="match status" value="1"/>
</dbReference>
<dbReference type="InterPro" id="IPR004087">
    <property type="entry name" value="KH_dom"/>
</dbReference>
<dbReference type="InterPro" id="IPR017705">
    <property type="entry name" value="Ribonuclease_Y"/>
</dbReference>
<dbReference type="PANTHER" id="PTHR12826">
    <property type="entry name" value="RIBONUCLEASE Y"/>
    <property type="match status" value="1"/>
</dbReference>
<dbReference type="AlphaFoldDB" id="A0AAD5PM79"/>
<dbReference type="SUPFAM" id="SSF102829">
    <property type="entry name" value="Cell division protein ZapA-like"/>
    <property type="match status" value="1"/>
</dbReference>
<dbReference type="FunFam" id="1.10.3210.10:FF:000013">
    <property type="entry name" value="Ribonuclease Y"/>
    <property type="match status" value="1"/>
</dbReference>
<proteinExistence type="inferred from homology"/>
<dbReference type="InterPro" id="IPR006674">
    <property type="entry name" value="HD_domain"/>
</dbReference>
<dbReference type="InterPro" id="IPR006675">
    <property type="entry name" value="HDIG_dom"/>
</dbReference>
<keyword evidence="9" id="KW-1185">Reference proteome</keyword>
<organism evidence="8 9">
    <name type="scientific">Daphnia sinensis</name>
    <dbReference type="NCBI Taxonomy" id="1820382"/>
    <lineage>
        <taxon>Eukaryota</taxon>
        <taxon>Metazoa</taxon>
        <taxon>Ecdysozoa</taxon>
        <taxon>Arthropoda</taxon>
        <taxon>Crustacea</taxon>
        <taxon>Branchiopoda</taxon>
        <taxon>Diplostraca</taxon>
        <taxon>Cladocera</taxon>
        <taxon>Anomopoda</taxon>
        <taxon>Daphniidae</taxon>
        <taxon>Daphnia</taxon>
        <taxon>Daphnia similis group</taxon>
    </lineage>
</organism>
<dbReference type="EMBL" id="WJBH02000273">
    <property type="protein sequence ID" value="KAI9549764.1"/>
    <property type="molecule type" value="Genomic_DNA"/>
</dbReference>
<name>A0AAD5PM79_9CRUS</name>
<dbReference type="InterPro" id="IPR036192">
    <property type="entry name" value="Cell_div_ZapA-like_sf"/>
</dbReference>
<sequence>METLAIRVKIGIREYPMRVKIEDESKIRQAGKLINEKLKKYKEEFGLDDNQDLLAMVAFDCMVESLETNAENAGDTEHIKASISNISAILSKVLTRCSAALAGMLIKNKNQKLEEETRERVKSMLREAEINAETIKKERMLEAKEKYLKLKSEFDEEMNNKKNIIITNENKLHSVQVKKEELDKITNQRISDLEKIAGLTREEAKQQIITMLTEEATSKASSQIKDILDEAKLTATKQAKKIVLDTIQRTATEHAVENCVSVFNIESDDIKGKIIGREGRNIRALEAATGVEIVVDDTPEAIIISGFDPVRREIARLSLHRLVQDGRIHPARIEEVVAKTEKNIEEEIVEIGERTAIDLGIHGLHPELIRMVGRMRYRSSYGQNLLQHSREVAKLCAVMAAEMGLNAKMAKRAGLLHDIGKVWHEEQELPHAVLGMELAKRYKEHPEICNAIGAHHDEIEMTTMISPIIQACDAISGSRPGARREIMDSYIKRLKELEELALAFDGVNKCFAMQAGRELRVMVDADNVDDATAGKLSFDISQKIEKEMQYPGQIKITVIREMRAVNYAR</sequence>
<dbReference type="InterPro" id="IPR022711">
    <property type="entry name" value="RNase_Y_N"/>
</dbReference>
<dbReference type="SMART" id="SM00471">
    <property type="entry name" value="HDc"/>
    <property type="match status" value="1"/>
</dbReference>
<evidence type="ECO:0000256" key="3">
    <source>
        <dbReference type="ARBA" id="ARBA00022801"/>
    </source>
</evidence>
<keyword evidence="6" id="KW-0175">Coiled coil</keyword>
<dbReference type="HAMAP" id="MF_00335">
    <property type="entry name" value="RNase_Y"/>
    <property type="match status" value="1"/>
</dbReference>
<dbReference type="PROSITE" id="PS51831">
    <property type="entry name" value="HD"/>
    <property type="match status" value="1"/>
</dbReference>
<dbReference type="Pfam" id="PF12072">
    <property type="entry name" value="RNase_Y_N"/>
    <property type="match status" value="1"/>
</dbReference>
<dbReference type="Gene3D" id="1.10.3210.10">
    <property type="entry name" value="Hypothetical protein af1432"/>
    <property type="match status" value="1"/>
</dbReference>
<dbReference type="GO" id="GO:0016020">
    <property type="term" value="C:membrane"/>
    <property type="evidence" value="ECO:0007669"/>
    <property type="project" value="InterPro"/>
</dbReference>
<dbReference type="Pfam" id="PF00013">
    <property type="entry name" value="KH_1"/>
    <property type="match status" value="1"/>
</dbReference>
<evidence type="ECO:0000256" key="1">
    <source>
        <dbReference type="ARBA" id="ARBA00022722"/>
    </source>
</evidence>
<dbReference type="SUPFAM" id="SSF109604">
    <property type="entry name" value="HD-domain/PDEase-like"/>
    <property type="match status" value="1"/>
</dbReference>
<dbReference type="Pfam" id="PF01966">
    <property type="entry name" value="HD"/>
    <property type="match status" value="1"/>
</dbReference>
<dbReference type="PANTHER" id="PTHR12826:SF15">
    <property type="entry name" value="RIBONUCLEASE Y"/>
    <property type="match status" value="1"/>
</dbReference>
<protein>
    <recommendedName>
        <fullName evidence="7">HD domain-containing protein</fullName>
    </recommendedName>
</protein>
<evidence type="ECO:0000313" key="8">
    <source>
        <dbReference type="EMBL" id="KAI9549764.1"/>
    </source>
</evidence>
<dbReference type="Pfam" id="PF05164">
    <property type="entry name" value="ZapA"/>
    <property type="match status" value="1"/>
</dbReference>
<gene>
    <name evidence="8" type="ORF">GHT06_004022</name>
</gene>
<dbReference type="SUPFAM" id="SSF54791">
    <property type="entry name" value="Eukaryotic type KH-domain (KH-domain type I)"/>
    <property type="match status" value="1"/>
</dbReference>
<reference evidence="8" key="1">
    <citation type="submission" date="2022-05" db="EMBL/GenBank/DDBJ databases">
        <title>A multi-omics perspective on studying reproductive biology in Daphnia sinensis.</title>
        <authorList>
            <person name="Jia J."/>
        </authorList>
    </citation>
    <scope>NUCLEOTIDE SEQUENCE</scope>
    <source>
        <strain evidence="8">WSL</strain>
    </source>
</reference>
<keyword evidence="1" id="KW-0540">Nuclease</keyword>
<evidence type="ECO:0000256" key="6">
    <source>
        <dbReference type="SAM" id="Coils"/>
    </source>
</evidence>
<dbReference type="InterPro" id="IPR004088">
    <property type="entry name" value="KH_dom_type_1"/>
</dbReference>
<feature type="domain" description="HD" evidence="7">
    <location>
        <begin position="385"/>
        <end position="478"/>
    </location>
</feature>